<accession>A0A9X3J4N2</accession>
<proteinExistence type="predicted"/>
<dbReference type="Gene3D" id="1.10.1740.10">
    <property type="match status" value="1"/>
</dbReference>
<dbReference type="EMBL" id="JAPNKE010000002">
    <property type="protein sequence ID" value="MCY1014039.1"/>
    <property type="molecule type" value="Genomic_DNA"/>
</dbReference>
<keyword evidence="2" id="KW-1185">Reference proteome</keyword>
<organism evidence="1 2">
    <name type="scientific">Nannocystis pusilla</name>
    <dbReference type="NCBI Taxonomy" id="889268"/>
    <lineage>
        <taxon>Bacteria</taxon>
        <taxon>Pseudomonadati</taxon>
        <taxon>Myxococcota</taxon>
        <taxon>Polyangia</taxon>
        <taxon>Nannocystales</taxon>
        <taxon>Nannocystaceae</taxon>
        <taxon>Nannocystis</taxon>
    </lineage>
</organism>
<name>A0A9X3J4N2_9BACT</name>
<dbReference type="SUPFAM" id="SSF88946">
    <property type="entry name" value="Sigma2 domain of RNA polymerase sigma factors"/>
    <property type="match status" value="1"/>
</dbReference>
<dbReference type="GO" id="GO:0006352">
    <property type="term" value="P:DNA-templated transcription initiation"/>
    <property type="evidence" value="ECO:0007669"/>
    <property type="project" value="InterPro"/>
</dbReference>
<dbReference type="GO" id="GO:0003700">
    <property type="term" value="F:DNA-binding transcription factor activity"/>
    <property type="evidence" value="ECO:0007669"/>
    <property type="project" value="InterPro"/>
</dbReference>
<evidence type="ECO:0000313" key="1">
    <source>
        <dbReference type="EMBL" id="MCY1014039.1"/>
    </source>
</evidence>
<sequence length="60" mass="6992">MQETFLECVGAKERFRQDASFRTFLFAIARKVLLKYRERWARATRARSSTPLGSPPSISR</sequence>
<gene>
    <name evidence="1" type="ORF">OV079_52675</name>
</gene>
<comment type="caution">
    <text evidence="1">The sequence shown here is derived from an EMBL/GenBank/DDBJ whole genome shotgun (WGS) entry which is preliminary data.</text>
</comment>
<reference evidence="1" key="1">
    <citation type="submission" date="2022-11" db="EMBL/GenBank/DDBJ databases">
        <title>Minimal conservation of predation-associated metabolite biosynthetic gene clusters underscores biosynthetic potential of Myxococcota including descriptions for ten novel species: Archangium lansinium sp. nov., Myxococcus landrumus sp. nov., Nannocystis bai.</title>
        <authorList>
            <person name="Ahearne A."/>
            <person name="Stevens C."/>
            <person name="Phillips K."/>
        </authorList>
    </citation>
    <scope>NUCLEOTIDE SEQUENCE</scope>
    <source>
        <strain evidence="1">Na p29</strain>
    </source>
</reference>
<dbReference type="Proteomes" id="UP001150924">
    <property type="component" value="Unassembled WGS sequence"/>
</dbReference>
<evidence type="ECO:0000313" key="2">
    <source>
        <dbReference type="Proteomes" id="UP001150924"/>
    </source>
</evidence>
<dbReference type="AlphaFoldDB" id="A0A9X3J4N2"/>
<protein>
    <submittedName>
        <fullName evidence="1">Uncharacterized protein</fullName>
    </submittedName>
</protein>
<dbReference type="InterPro" id="IPR013325">
    <property type="entry name" value="RNA_pol_sigma_r2"/>
</dbReference>